<dbReference type="Pfam" id="PF12686">
    <property type="entry name" value="DUF3800"/>
    <property type="match status" value="1"/>
</dbReference>
<sequence length="266" mass="30169">MECMLLAYIDESHTQRCAKEPHRHGYDVYYVGCLLATPAQAAVIDNGLDDLLKQVHHKFGVPSNAEFHGQCMFQYKDDWKCMKGMHRQSAGIYRAAMRILADSGARLVIRGVHVGQLQERYRKHAHNPHQVSLQHCLERVNMIAEQERDDVSVMADKVADQTAQEGQIARYQLIGNTEGYFPSDLARIKMPFQWVDSRTLYGLQMIDMALFMCGRAGGIDGAKKLNDGDKAVLKIVDVIRPAIAPQSAVWYPMEKRTDYGFLNRLV</sequence>
<proteinExistence type="predicted"/>
<organism evidence="1 2">
    <name type="scientific">Bifidobacterium saguini DSM 23967</name>
    <dbReference type="NCBI Taxonomy" id="1437607"/>
    <lineage>
        <taxon>Bacteria</taxon>
        <taxon>Bacillati</taxon>
        <taxon>Actinomycetota</taxon>
        <taxon>Actinomycetes</taxon>
        <taxon>Bifidobacteriales</taxon>
        <taxon>Bifidobacteriaceae</taxon>
        <taxon>Bifidobacterium</taxon>
    </lineage>
</organism>
<dbReference type="AlphaFoldDB" id="A0A087D670"/>
<accession>A0A087D670</accession>
<protein>
    <recommendedName>
        <fullName evidence="3">DUF3800 domain-containing protein</fullName>
    </recommendedName>
</protein>
<dbReference type="InterPro" id="IPR024524">
    <property type="entry name" value="DUF3800"/>
</dbReference>
<comment type="caution">
    <text evidence="1">The sequence shown here is derived from an EMBL/GenBank/DDBJ whole genome shotgun (WGS) entry which is preliminary data.</text>
</comment>
<evidence type="ECO:0000313" key="2">
    <source>
        <dbReference type="Proteomes" id="UP000029066"/>
    </source>
</evidence>
<evidence type="ECO:0000313" key="1">
    <source>
        <dbReference type="EMBL" id="KFI91020.1"/>
    </source>
</evidence>
<reference evidence="1 2" key="1">
    <citation type="submission" date="2014-03" db="EMBL/GenBank/DDBJ databases">
        <title>Genomics of Bifidobacteria.</title>
        <authorList>
            <person name="Ventura M."/>
            <person name="Milani C."/>
            <person name="Lugli G.A."/>
        </authorList>
    </citation>
    <scope>NUCLEOTIDE SEQUENCE [LARGE SCALE GENOMIC DNA]</scope>
    <source>
        <strain evidence="1 2">DSM 23967</strain>
    </source>
</reference>
<name>A0A087D670_9BIFI</name>
<evidence type="ECO:0008006" key="3">
    <source>
        <dbReference type="Google" id="ProtNLM"/>
    </source>
</evidence>
<dbReference type="EMBL" id="JGZN01000018">
    <property type="protein sequence ID" value="KFI91020.1"/>
    <property type="molecule type" value="Genomic_DNA"/>
</dbReference>
<dbReference type="Proteomes" id="UP000029066">
    <property type="component" value="Unassembled WGS sequence"/>
</dbReference>
<gene>
    <name evidence="1" type="ORF">BISA_1999</name>
</gene>